<dbReference type="InterPro" id="IPR007476">
    <property type="entry name" value="RdgC"/>
</dbReference>
<dbReference type="HAMAP" id="MF_00194">
    <property type="entry name" value="RdgC"/>
    <property type="match status" value="1"/>
</dbReference>
<accession>A0ABZ0ICS1</accession>
<dbReference type="NCBIfam" id="NF001464">
    <property type="entry name" value="PRK00321.1-5"/>
    <property type="match status" value="1"/>
</dbReference>
<sequence>MWFKNLRAYRMTRGLEFSAEQLEEKLSGHGFRPCTPAQPLSVGWVPALGEGAELLVHSADGRLMLCLRREEKILPPSVVRDLVKERVEAIEAQQGRKVYRKEKLSLKDEVVQDCMPRAFSRHAELRLIVDPQARWVLVDSASASRAEEALNLLRECIGSFPVLLPQTAHAPAAAMTSWLANSSLPEDLQAREECELRDMGEQAAVIRCKGLDLYSDEVRQHLQGTTQVVRLALGWNEQLQFVLGDDLCLRRLKFSDVLVKENDELMDEDRLARFDADFALMAPTLTAIQDRLIALFGGEDNG</sequence>
<evidence type="ECO:0000313" key="8">
    <source>
        <dbReference type="Proteomes" id="UP001626549"/>
    </source>
</evidence>
<name>A0ABZ0ICS1_9GAMM</name>
<dbReference type="PANTHER" id="PTHR38103">
    <property type="entry name" value="RECOMBINATION-ASSOCIATED PROTEIN RDGC"/>
    <property type="match status" value="1"/>
</dbReference>
<dbReference type="NCBIfam" id="NF001462">
    <property type="entry name" value="PRK00321.1-3"/>
    <property type="match status" value="1"/>
</dbReference>
<comment type="similarity">
    <text evidence="2 6">Belongs to the RdgC family.</text>
</comment>
<proteinExistence type="inferred from homology"/>
<evidence type="ECO:0000256" key="2">
    <source>
        <dbReference type="ARBA" id="ARBA00008657"/>
    </source>
</evidence>
<keyword evidence="8" id="KW-1185">Reference proteome</keyword>
<dbReference type="Pfam" id="PF04381">
    <property type="entry name" value="RdgC"/>
    <property type="match status" value="1"/>
</dbReference>
<dbReference type="EMBL" id="CP136865">
    <property type="protein sequence ID" value="WOJ97344.1"/>
    <property type="molecule type" value="Genomic_DNA"/>
</dbReference>
<comment type="subcellular location">
    <subcellularLocation>
        <location evidence="1 6">Cytoplasm</location>
        <location evidence="1 6">Nucleoid</location>
    </subcellularLocation>
</comment>
<evidence type="ECO:0000256" key="6">
    <source>
        <dbReference type="HAMAP-Rule" id="MF_00194"/>
    </source>
</evidence>
<evidence type="ECO:0000256" key="3">
    <source>
        <dbReference type="ARBA" id="ARBA00022296"/>
    </source>
</evidence>
<evidence type="ECO:0000256" key="4">
    <source>
        <dbReference type="ARBA" id="ARBA00022490"/>
    </source>
</evidence>
<comment type="function">
    <text evidence="6">May be involved in recombination.</text>
</comment>
<reference evidence="7 8" key="1">
    <citation type="submission" date="2023-10" db="EMBL/GenBank/DDBJ databases">
        <title>Two novel species belonging to the OM43/NOR5 clade.</title>
        <authorList>
            <person name="Park M."/>
        </authorList>
    </citation>
    <scope>NUCLEOTIDE SEQUENCE [LARGE SCALE GENOMIC DNA]</scope>
    <source>
        <strain evidence="7 8">IMCC45268</strain>
    </source>
</reference>
<evidence type="ECO:0000256" key="1">
    <source>
        <dbReference type="ARBA" id="ARBA00004453"/>
    </source>
</evidence>
<protein>
    <recommendedName>
        <fullName evidence="3 6">Recombination-associated protein RdgC</fullName>
    </recommendedName>
</protein>
<keyword evidence="4 6" id="KW-0963">Cytoplasm</keyword>
<evidence type="ECO:0000256" key="5">
    <source>
        <dbReference type="ARBA" id="ARBA00023172"/>
    </source>
</evidence>
<keyword evidence="5 6" id="KW-0233">DNA recombination</keyword>
<dbReference type="Proteomes" id="UP001626549">
    <property type="component" value="Chromosome"/>
</dbReference>
<organism evidence="7 8">
    <name type="scientific">Congregibacter brevis</name>
    <dbReference type="NCBI Taxonomy" id="3081201"/>
    <lineage>
        <taxon>Bacteria</taxon>
        <taxon>Pseudomonadati</taxon>
        <taxon>Pseudomonadota</taxon>
        <taxon>Gammaproteobacteria</taxon>
        <taxon>Cellvibrionales</taxon>
        <taxon>Halieaceae</taxon>
        <taxon>Congregibacter</taxon>
    </lineage>
</organism>
<dbReference type="PANTHER" id="PTHR38103:SF1">
    <property type="entry name" value="RECOMBINATION-ASSOCIATED PROTEIN RDGC"/>
    <property type="match status" value="1"/>
</dbReference>
<gene>
    <name evidence="6 7" type="primary">rdgC</name>
    <name evidence="7" type="ORF">R0137_01945</name>
</gene>
<dbReference type="RefSeq" id="WP_407328130.1">
    <property type="nucleotide sequence ID" value="NZ_CP136865.1"/>
</dbReference>
<evidence type="ECO:0000313" key="7">
    <source>
        <dbReference type="EMBL" id="WOJ97344.1"/>
    </source>
</evidence>